<accession>A0ABR4QIW9</accession>
<dbReference type="Proteomes" id="UP001651158">
    <property type="component" value="Unassembled WGS sequence"/>
</dbReference>
<evidence type="ECO:0000313" key="2">
    <source>
        <dbReference type="Proteomes" id="UP001651158"/>
    </source>
</evidence>
<name>A0ABR4QIW9_9CEST</name>
<dbReference type="EMBL" id="JAKROA010000003">
    <property type="protein sequence ID" value="KAL5109580.1"/>
    <property type="molecule type" value="Genomic_DNA"/>
</dbReference>
<proteinExistence type="predicted"/>
<keyword evidence="2" id="KW-1185">Reference proteome</keyword>
<comment type="caution">
    <text evidence="1">The sequence shown here is derived from an EMBL/GenBank/DDBJ whole genome shotgun (WGS) entry which is preliminary data.</text>
</comment>
<gene>
    <name evidence="1" type="ORF">TcWFU_010269</name>
</gene>
<evidence type="ECO:0000313" key="1">
    <source>
        <dbReference type="EMBL" id="KAL5109580.1"/>
    </source>
</evidence>
<organism evidence="1 2">
    <name type="scientific">Taenia crassiceps</name>
    <dbReference type="NCBI Taxonomy" id="6207"/>
    <lineage>
        <taxon>Eukaryota</taxon>
        <taxon>Metazoa</taxon>
        <taxon>Spiralia</taxon>
        <taxon>Lophotrochozoa</taxon>
        <taxon>Platyhelminthes</taxon>
        <taxon>Cestoda</taxon>
        <taxon>Eucestoda</taxon>
        <taxon>Cyclophyllidea</taxon>
        <taxon>Taeniidae</taxon>
        <taxon>Taenia</taxon>
    </lineage>
</organism>
<reference evidence="1 2" key="1">
    <citation type="journal article" date="2022" name="Front. Cell. Infect. Microbiol.">
        <title>The Genomes of Two Strains of Taenia crassiceps the Animal Model for the Study of Human Cysticercosis.</title>
        <authorList>
            <person name="Bobes R.J."/>
            <person name="Estrada K."/>
            <person name="Rios-Valencia D.G."/>
            <person name="Calderon-Gallegos A."/>
            <person name="de la Torre P."/>
            <person name="Carrero J.C."/>
            <person name="Sanchez-Flores A."/>
            <person name="Laclette J.P."/>
        </authorList>
    </citation>
    <scope>NUCLEOTIDE SEQUENCE [LARGE SCALE GENOMIC DNA]</scope>
    <source>
        <strain evidence="1">WFUcys</strain>
    </source>
</reference>
<sequence>MSAPEAHMHHHEHGSADCKKVCGEGANTKCQTGCHKPGAGHGTEPCKHDKPAGCDNKCHSGEQKTATDCKGCCN</sequence>
<protein>
    <submittedName>
        <fullName evidence="1">Uncharacterized protein</fullName>
    </submittedName>
</protein>